<gene>
    <name evidence="2" type="ORF">SAMN05444267_104328</name>
</gene>
<dbReference type="Proteomes" id="UP000184364">
    <property type="component" value="Unassembled WGS sequence"/>
</dbReference>
<reference evidence="3" key="1">
    <citation type="submission" date="2016-11" db="EMBL/GenBank/DDBJ databases">
        <authorList>
            <person name="Varghese N."/>
            <person name="Submissions S."/>
        </authorList>
    </citation>
    <scope>NUCLEOTIDE SEQUENCE [LARGE SCALE GENOMIC DNA]</scope>
    <source>
        <strain evidence="3">DSM 26899</strain>
    </source>
</reference>
<evidence type="ECO:0000256" key="1">
    <source>
        <dbReference type="SAM" id="Phobius"/>
    </source>
</evidence>
<name>A0A1M7I143_9FLAO</name>
<feature type="transmembrane region" description="Helical" evidence="1">
    <location>
        <begin position="15"/>
        <end position="36"/>
    </location>
</feature>
<dbReference type="AlphaFoldDB" id="A0A1M7I143"/>
<organism evidence="2 3">
    <name type="scientific">Chryseobacterium polytrichastri</name>
    <dbReference type="NCBI Taxonomy" id="1302687"/>
    <lineage>
        <taxon>Bacteria</taxon>
        <taxon>Pseudomonadati</taxon>
        <taxon>Bacteroidota</taxon>
        <taxon>Flavobacteriia</taxon>
        <taxon>Flavobacteriales</taxon>
        <taxon>Weeksellaceae</taxon>
        <taxon>Chryseobacterium group</taxon>
        <taxon>Chryseobacterium</taxon>
    </lineage>
</organism>
<keyword evidence="1" id="KW-0812">Transmembrane</keyword>
<sequence length="108" mass="12752">MLFLIDKLLSQQTKYSYTITIQAIVIFVSIVTGAFLSKFLDFAKDMQDFKEGARSLLIALFMIAYMVIMADIFIIKDFVQQYIRNKNRLIRTLHNIYLDEYMNSYNNL</sequence>
<feature type="transmembrane region" description="Helical" evidence="1">
    <location>
        <begin position="56"/>
        <end position="79"/>
    </location>
</feature>
<protein>
    <recommendedName>
        <fullName evidence="4">ABC transmembrane type-1 domain-containing protein</fullName>
    </recommendedName>
</protein>
<evidence type="ECO:0000313" key="2">
    <source>
        <dbReference type="EMBL" id="SHM34293.1"/>
    </source>
</evidence>
<proteinExistence type="predicted"/>
<dbReference type="EMBL" id="FRAV01000043">
    <property type="protein sequence ID" value="SHM34293.1"/>
    <property type="molecule type" value="Genomic_DNA"/>
</dbReference>
<keyword evidence="1" id="KW-1133">Transmembrane helix</keyword>
<evidence type="ECO:0000313" key="3">
    <source>
        <dbReference type="Proteomes" id="UP000184364"/>
    </source>
</evidence>
<keyword evidence="1" id="KW-0472">Membrane</keyword>
<evidence type="ECO:0008006" key="4">
    <source>
        <dbReference type="Google" id="ProtNLM"/>
    </source>
</evidence>
<keyword evidence="3" id="KW-1185">Reference proteome</keyword>
<accession>A0A1M7I143</accession>